<evidence type="ECO:0000313" key="1">
    <source>
        <dbReference type="EMBL" id="OIR07654.1"/>
    </source>
</evidence>
<proteinExistence type="predicted"/>
<sequence>MLSLNLSLFTQYTNSEIYKYLLMENQTRFHITVPKSIEEGCEYLDTTILADYFYITYAGELLNNISENFSYFTPSPSSPDPFFFKFTCNNLDALADTLFYLSKGLELDVENFDLPVHDKFKEEAHKFFDKALEEDDTNPVCYGLFQIACDYLNKT</sequence>
<dbReference type="AlphaFoldDB" id="A0A1J5T693"/>
<protein>
    <submittedName>
        <fullName evidence="1">Uncharacterized protein</fullName>
    </submittedName>
</protein>
<comment type="caution">
    <text evidence="1">The sequence shown here is derived from an EMBL/GenBank/DDBJ whole genome shotgun (WGS) entry which is preliminary data.</text>
</comment>
<name>A0A1J5T693_9ZZZZ</name>
<gene>
    <name evidence="1" type="ORF">GALL_103190</name>
</gene>
<reference evidence="1" key="1">
    <citation type="submission" date="2016-10" db="EMBL/GenBank/DDBJ databases">
        <title>Sequence of Gallionella enrichment culture.</title>
        <authorList>
            <person name="Poehlein A."/>
            <person name="Muehling M."/>
            <person name="Daniel R."/>
        </authorList>
    </citation>
    <scope>NUCLEOTIDE SEQUENCE</scope>
</reference>
<accession>A0A1J5T693</accession>
<organism evidence="1">
    <name type="scientific">mine drainage metagenome</name>
    <dbReference type="NCBI Taxonomy" id="410659"/>
    <lineage>
        <taxon>unclassified sequences</taxon>
        <taxon>metagenomes</taxon>
        <taxon>ecological metagenomes</taxon>
    </lineage>
</organism>
<dbReference type="EMBL" id="MLJW01000036">
    <property type="protein sequence ID" value="OIR07654.1"/>
    <property type="molecule type" value="Genomic_DNA"/>
</dbReference>